<reference evidence="11" key="1">
    <citation type="journal article" date="2014" name="Insect Biochem. Mol. Biol.">
        <title>An insight into the sialome of the frog biting fly, Corethrella appendiculata.</title>
        <authorList>
            <person name="Ribeiro J.M.C."/>
            <person name="Chagas A.C."/>
            <person name="Pham V.M."/>
            <person name="Lounibos L.P."/>
            <person name="Calvo E."/>
        </authorList>
    </citation>
    <scope>NUCLEOTIDE SEQUENCE</scope>
    <source>
        <tissue evidence="11">Salivary glands</tissue>
    </source>
</reference>
<dbReference type="InterPro" id="IPR008144">
    <property type="entry name" value="Guanylate_kin-like_dom"/>
</dbReference>
<dbReference type="Pfam" id="PF00625">
    <property type="entry name" value="Guanylate_kin"/>
    <property type="match status" value="1"/>
</dbReference>
<dbReference type="InterPro" id="IPR036028">
    <property type="entry name" value="SH3-like_dom_sf"/>
</dbReference>
<feature type="domain" description="PDZ" evidence="9">
    <location>
        <begin position="733"/>
        <end position="812"/>
    </location>
</feature>
<proteinExistence type="evidence at transcript level"/>
<evidence type="ECO:0000256" key="3">
    <source>
        <dbReference type="ARBA" id="ARBA00022737"/>
    </source>
</evidence>
<protein>
    <submittedName>
        <fullName evidence="11">Putative calcium/calmodulin-dependent serine protein kinase/membrane-associated guanylate kinase</fullName>
    </submittedName>
</protein>
<dbReference type="GO" id="GO:0030054">
    <property type="term" value="C:cell junction"/>
    <property type="evidence" value="ECO:0007669"/>
    <property type="project" value="UniProtKB-ARBA"/>
</dbReference>
<evidence type="ECO:0000259" key="10">
    <source>
        <dbReference type="PROSITE" id="PS51022"/>
    </source>
</evidence>
<dbReference type="PROSITE" id="PS51022">
    <property type="entry name" value="L27"/>
    <property type="match status" value="1"/>
</dbReference>
<keyword evidence="11" id="KW-0418">Kinase</keyword>
<feature type="region of interest" description="Disordered" evidence="6">
    <location>
        <begin position="910"/>
        <end position="938"/>
    </location>
</feature>
<dbReference type="InterPro" id="IPR001478">
    <property type="entry name" value="PDZ"/>
</dbReference>
<evidence type="ECO:0000256" key="5">
    <source>
        <dbReference type="SAM" id="Coils"/>
    </source>
</evidence>
<keyword evidence="3" id="KW-0677">Repeat</keyword>
<sequence>AGELGNAVQDAFVIAVEQQARERLQRLSALKRITPVDMSQLSIKLNQQSNAKGGATQDLSFLKEASPIYVTSLSNNVSSTVTNTTVTAAIKSNNYIVGSNNQQQLNASNINNNNINNNNINNNNTTPQTVANLGNSNVCNINYDNSTATTTATNKTNQNIANISNVNQTINNNNKNIVYNHTNNSHFITSTISSSTTSTTTTANLTLLTKNTPASAINNNNNNINRTIEQQELQLNSFNINNNNNNINNNLNTNDTQNIDNNNFNSLSSSTLINNNNLNSNISKTGVSSGSILCYGNTNNQIIANGHGPARELAVLCEGDLETQEDLYETNSNISKGGTEVLLGDQSLRLDNRPRRRSGSSIVVLGGDDNLKVAQLIDDLHNTDQEMLTMLQVNQDNGPHREMAVDVPESFIAHNKTPPRYPPPRTVTQLNGKPTPPPRDHLRIEQDGRLINRAPIPAPQVPDRKLSQQQQPHQIGQIVEPTPDQLDSIKKFQEQLRKRREEEERIAAQNEFLRASLRGSRKLQALQDNPIIERTTIGVDNEAYSVDEEELDRILGYSDLVAVLQRLQAHLNKHGMAALAGRVTAAQSLLLGPGIARALAARTVVLERRRPKTQNPICSNSQLLAKDVVESLSQSSSSAAVELCDLLSTYEMEGLLLAHDRIATTTDRTPNLITNSTSTPITASTIANNNNKIAPTIIPNNINNLVNNTKHPDNPLGVPLDVSHDGNQDHIRIIQIEKSSEPLGATIRNENDAVVIGRVVRGGAAEKSGLLHEGDEILEVNGIEMRGKTVNEVCALLGAMTGTLTFLVVPASGPPIIPGYGRDSSVLHVRAHFDYDPEDDMYIPCRELGISFQKGDVLHVISRDDHNWWQAYREGEEDQTLAGLIPSQTFQHQRESMKLNIANEVGNRARRDANGKGGSTLLCARKGRKKKKKASSEHGYPLYATATTEDPDPEEILTYEEVGLYYPRASHKRPIVLIGPPNIGRHELRQRLMADSDRFAAAVPHTSRLRRDGEVPGQDYHFISRQQFEADILARKFVEHGEYEKAYYGTSIEAIRAVVASGKICVLNLHPQSLKLLRSSDLKPYTVLVAPPSLEKLRQKRIRSGEPFKEEELKDIIATARDMEARWGHLFDMIIINNDTERAYHQLLAEINSLEREPQWVPNSWLHN</sequence>
<organism evidence="11">
    <name type="scientific">Corethrella appendiculata</name>
    <dbReference type="NCBI Taxonomy" id="1370023"/>
    <lineage>
        <taxon>Eukaryota</taxon>
        <taxon>Metazoa</taxon>
        <taxon>Ecdysozoa</taxon>
        <taxon>Arthropoda</taxon>
        <taxon>Hexapoda</taxon>
        <taxon>Insecta</taxon>
        <taxon>Pterygota</taxon>
        <taxon>Neoptera</taxon>
        <taxon>Endopterygota</taxon>
        <taxon>Diptera</taxon>
        <taxon>Nematocera</taxon>
        <taxon>Culicoidea</taxon>
        <taxon>Chaoboridae</taxon>
        <taxon>Corethrella</taxon>
    </lineage>
</organism>
<name>U5EWT4_9DIPT</name>
<feature type="coiled-coil region" evidence="5">
    <location>
        <begin position="214"/>
        <end position="241"/>
    </location>
</feature>
<feature type="domain" description="Guanylate kinase-like" evidence="8">
    <location>
        <begin position="972"/>
        <end position="1152"/>
    </location>
</feature>
<dbReference type="Gene3D" id="1.20.1270.460">
    <property type="match status" value="1"/>
</dbReference>
<evidence type="ECO:0000259" key="8">
    <source>
        <dbReference type="PROSITE" id="PS50052"/>
    </source>
</evidence>
<dbReference type="CDD" id="cd00071">
    <property type="entry name" value="GMPK"/>
    <property type="match status" value="1"/>
</dbReference>
<dbReference type="Pfam" id="PF07653">
    <property type="entry name" value="SH3_2"/>
    <property type="match status" value="1"/>
</dbReference>
<dbReference type="SUPFAM" id="SSF101288">
    <property type="entry name" value="L27 domain"/>
    <property type="match status" value="1"/>
</dbReference>
<dbReference type="InterPro" id="IPR020590">
    <property type="entry name" value="Guanylate_kinase_CS"/>
</dbReference>
<evidence type="ECO:0000256" key="1">
    <source>
        <dbReference type="ARBA" id="ARBA00007014"/>
    </source>
</evidence>
<dbReference type="InterPro" id="IPR004172">
    <property type="entry name" value="L27_dom"/>
</dbReference>
<feature type="non-terminal residue" evidence="11">
    <location>
        <position position="1"/>
    </location>
</feature>
<dbReference type="FunFam" id="3.40.50.300:FF:000469">
    <property type="entry name" value="MAGUK p55 subfamily member 5"/>
    <property type="match status" value="1"/>
</dbReference>
<dbReference type="Gene3D" id="2.30.30.40">
    <property type="entry name" value="SH3 Domains"/>
    <property type="match status" value="1"/>
</dbReference>
<dbReference type="PROSITE" id="PS50106">
    <property type="entry name" value="PDZ"/>
    <property type="match status" value="1"/>
</dbReference>
<dbReference type="InterPro" id="IPR036034">
    <property type="entry name" value="PDZ_sf"/>
</dbReference>
<evidence type="ECO:0000256" key="4">
    <source>
        <dbReference type="PROSITE-ProRule" id="PRU00192"/>
    </source>
</evidence>
<evidence type="ECO:0000256" key="6">
    <source>
        <dbReference type="SAM" id="MobiDB-lite"/>
    </source>
</evidence>
<keyword evidence="5" id="KW-0175">Coiled coil</keyword>
<feature type="domain" description="SH3" evidence="7">
    <location>
        <begin position="824"/>
        <end position="895"/>
    </location>
</feature>
<dbReference type="PROSITE" id="PS50002">
    <property type="entry name" value="SH3"/>
    <property type="match status" value="1"/>
</dbReference>
<dbReference type="AlphaFoldDB" id="U5EWT4"/>
<evidence type="ECO:0000313" key="11">
    <source>
        <dbReference type="EMBL" id="JAB59461.1"/>
    </source>
</evidence>
<dbReference type="InterPro" id="IPR014775">
    <property type="entry name" value="L27_C"/>
</dbReference>
<evidence type="ECO:0000259" key="9">
    <source>
        <dbReference type="PROSITE" id="PS50106"/>
    </source>
</evidence>
<dbReference type="Pfam" id="PF02828">
    <property type="entry name" value="L27"/>
    <property type="match status" value="1"/>
</dbReference>
<dbReference type="PROSITE" id="PS00856">
    <property type="entry name" value="GUANYLATE_KINASE_1"/>
    <property type="match status" value="1"/>
</dbReference>
<dbReference type="PROSITE" id="PS50052">
    <property type="entry name" value="GUANYLATE_KINASE_2"/>
    <property type="match status" value="1"/>
</dbReference>
<comment type="similarity">
    <text evidence="1">Belongs to the MAGUK family.</text>
</comment>
<dbReference type="InterPro" id="IPR001452">
    <property type="entry name" value="SH3_domain"/>
</dbReference>
<evidence type="ECO:0000256" key="2">
    <source>
        <dbReference type="ARBA" id="ARBA00022443"/>
    </source>
</evidence>
<dbReference type="SMART" id="SM00072">
    <property type="entry name" value="GuKc"/>
    <property type="match status" value="1"/>
</dbReference>
<dbReference type="GO" id="GO:0016301">
    <property type="term" value="F:kinase activity"/>
    <property type="evidence" value="ECO:0007669"/>
    <property type="project" value="UniProtKB-KW"/>
</dbReference>
<dbReference type="SMART" id="SM00228">
    <property type="entry name" value="PDZ"/>
    <property type="match status" value="1"/>
</dbReference>
<dbReference type="Pfam" id="PF00595">
    <property type="entry name" value="PDZ"/>
    <property type="match status" value="1"/>
</dbReference>
<dbReference type="InterPro" id="IPR050716">
    <property type="entry name" value="MAGUK"/>
</dbReference>
<dbReference type="Gene3D" id="2.30.42.10">
    <property type="match status" value="1"/>
</dbReference>
<dbReference type="FunFam" id="2.30.42.10:FF:000088">
    <property type="entry name" value="MAGUK p55 subfamily member 5"/>
    <property type="match status" value="1"/>
</dbReference>
<dbReference type="Gene3D" id="3.40.50.300">
    <property type="entry name" value="P-loop containing nucleotide triphosphate hydrolases"/>
    <property type="match status" value="1"/>
</dbReference>
<dbReference type="CDD" id="cd12036">
    <property type="entry name" value="SH3_MPP5"/>
    <property type="match status" value="1"/>
</dbReference>
<keyword evidence="11" id="KW-0808">Transferase</keyword>
<dbReference type="InterPro" id="IPR008145">
    <property type="entry name" value="GK/Ca_channel_bsu"/>
</dbReference>
<dbReference type="EMBL" id="GANO01000410">
    <property type="protein sequence ID" value="JAB59461.1"/>
    <property type="molecule type" value="mRNA"/>
</dbReference>
<dbReference type="InterPro" id="IPR035601">
    <property type="entry name" value="MPP5_SH3"/>
</dbReference>
<keyword evidence="2 4" id="KW-0728">SH3 domain</keyword>
<dbReference type="InterPro" id="IPR036892">
    <property type="entry name" value="L27_dom_sf"/>
</dbReference>
<dbReference type="SMART" id="SM00326">
    <property type="entry name" value="SH3"/>
    <property type="match status" value="1"/>
</dbReference>
<feature type="region of interest" description="Disordered" evidence="6">
    <location>
        <begin position="414"/>
        <end position="440"/>
    </location>
</feature>
<dbReference type="CDD" id="cd06798">
    <property type="entry name" value="PDZ_MPP5-like"/>
    <property type="match status" value="1"/>
</dbReference>
<dbReference type="SUPFAM" id="SSF50156">
    <property type="entry name" value="PDZ domain-like"/>
    <property type="match status" value="1"/>
</dbReference>
<evidence type="ECO:0000259" key="7">
    <source>
        <dbReference type="PROSITE" id="PS50002"/>
    </source>
</evidence>
<accession>U5EWT4</accession>
<feature type="domain" description="L27" evidence="10">
    <location>
        <begin position="614"/>
        <end position="670"/>
    </location>
</feature>
<dbReference type="InterPro" id="IPR027417">
    <property type="entry name" value="P-loop_NTPase"/>
</dbReference>
<dbReference type="SUPFAM" id="SSF50044">
    <property type="entry name" value="SH3-domain"/>
    <property type="match status" value="1"/>
</dbReference>
<dbReference type="SUPFAM" id="SSF52540">
    <property type="entry name" value="P-loop containing nucleoside triphosphate hydrolases"/>
    <property type="match status" value="1"/>
</dbReference>
<dbReference type="PANTHER" id="PTHR23122">
    <property type="entry name" value="MEMBRANE-ASSOCIATED GUANYLATE KINASE MAGUK"/>
    <property type="match status" value="1"/>
</dbReference>